<evidence type="ECO:0000313" key="1">
    <source>
        <dbReference type="EMBL" id="OHA74083.1"/>
    </source>
</evidence>
<name>A0A1G2RMK2_9BACT</name>
<dbReference type="Proteomes" id="UP000177081">
    <property type="component" value="Unassembled WGS sequence"/>
</dbReference>
<sequence length="162" mass="18050">MKLFQTMTEWLRKRGWPAKQYGHQPTRQDDGASPTEKFVCTHGKTEHNLKVTVLGIKCEFEKAPMCPTCTEQYLNKFSTLCASCKQPIFPGTPVGQAWHGAPHRFTHLTFECCDTGGLYCGQWGEGRLLSLHELNPEKYSAGTSSVVGHTFNTGGIVIENVD</sequence>
<gene>
    <name evidence="1" type="ORF">A3A32_02210</name>
</gene>
<protein>
    <submittedName>
        <fullName evidence="1">Uncharacterized protein</fullName>
    </submittedName>
</protein>
<proteinExistence type="predicted"/>
<dbReference type="EMBL" id="MHUI01000032">
    <property type="protein sequence ID" value="OHA74083.1"/>
    <property type="molecule type" value="Genomic_DNA"/>
</dbReference>
<comment type="caution">
    <text evidence="1">The sequence shown here is derived from an EMBL/GenBank/DDBJ whole genome shotgun (WGS) entry which is preliminary data.</text>
</comment>
<dbReference type="AlphaFoldDB" id="A0A1G2RMK2"/>
<evidence type="ECO:0000313" key="2">
    <source>
        <dbReference type="Proteomes" id="UP000177081"/>
    </source>
</evidence>
<organism evidence="1 2">
    <name type="scientific">Candidatus Wildermuthbacteria bacterium RIFCSPLOWO2_01_FULL_48_35</name>
    <dbReference type="NCBI Taxonomy" id="1802463"/>
    <lineage>
        <taxon>Bacteria</taxon>
        <taxon>Candidatus Wildermuthiibacteriota</taxon>
    </lineage>
</organism>
<reference evidence="1 2" key="1">
    <citation type="journal article" date="2016" name="Nat. Commun.">
        <title>Thousands of microbial genomes shed light on interconnected biogeochemical processes in an aquifer system.</title>
        <authorList>
            <person name="Anantharaman K."/>
            <person name="Brown C.T."/>
            <person name="Hug L.A."/>
            <person name="Sharon I."/>
            <person name="Castelle C.J."/>
            <person name="Probst A.J."/>
            <person name="Thomas B.C."/>
            <person name="Singh A."/>
            <person name="Wilkins M.J."/>
            <person name="Karaoz U."/>
            <person name="Brodie E.L."/>
            <person name="Williams K.H."/>
            <person name="Hubbard S.S."/>
            <person name="Banfield J.F."/>
        </authorList>
    </citation>
    <scope>NUCLEOTIDE SEQUENCE [LARGE SCALE GENOMIC DNA]</scope>
</reference>
<accession>A0A1G2RMK2</accession>